<proteinExistence type="predicted"/>
<evidence type="ECO:0000313" key="2">
    <source>
        <dbReference type="Proteomes" id="UP000548326"/>
    </source>
</evidence>
<dbReference type="AlphaFoldDB" id="A0A841JAS8"/>
<dbReference type="EMBL" id="JACHCA010000005">
    <property type="protein sequence ID" value="MBB6127880.1"/>
    <property type="molecule type" value="Genomic_DNA"/>
</dbReference>
<protein>
    <submittedName>
        <fullName evidence="1">Uncharacterized protein</fullName>
    </submittedName>
</protein>
<gene>
    <name evidence="1" type="ORF">HDF22_001993</name>
</gene>
<dbReference type="Gene3D" id="3.30.420.10">
    <property type="entry name" value="Ribonuclease H-like superfamily/Ribonuclease H"/>
    <property type="match status" value="1"/>
</dbReference>
<accession>A0A841JAS8</accession>
<reference evidence="1 2" key="1">
    <citation type="submission" date="2020-08" db="EMBL/GenBank/DDBJ databases">
        <title>Genomic Encyclopedia of Type Strains, Phase IV (KMG-V): Genome sequencing to study the core and pangenomes of soil and plant-associated prokaryotes.</title>
        <authorList>
            <person name="Whitman W."/>
        </authorList>
    </citation>
    <scope>NUCLEOTIDE SEQUENCE [LARGE SCALE GENOMIC DNA]</scope>
    <source>
        <strain evidence="1 2">MP601</strain>
    </source>
</reference>
<dbReference type="InterPro" id="IPR036397">
    <property type="entry name" value="RNaseH_sf"/>
</dbReference>
<name>A0A841JAS8_9SPHI</name>
<dbReference type="RefSeq" id="WP_183587195.1">
    <property type="nucleotide sequence ID" value="NZ_JACHCA010000005.1"/>
</dbReference>
<feature type="non-terminal residue" evidence="1">
    <location>
        <position position="435"/>
    </location>
</feature>
<dbReference type="Proteomes" id="UP000548326">
    <property type="component" value="Unassembled WGS sequence"/>
</dbReference>
<organism evidence="1 2">
    <name type="scientific">Mucilaginibacter lappiensis</name>
    <dbReference type="NCBI Taxonomy" id="354630"/>
    <lineage>
        <taxon>Bacteria</taxon>
        <taxon>Pseudomonadati</taxon>
        <taxon>Bacteroidota</taxon>
        <taxon>Sphingobacteriia</taxon>
        <taxon>Sphingobacteriales</taxon>
        <taxon>Sphingobacteriaceae</taxon>
        <taxon>Mucilaginibacter</taxon>
    </lineage>
</organism>
<dbReference type="GO" id="GO:0003676">
    <property type="term" value="F:nucleic acid binding"/>
    <property type="evidence" value="ECO:0007669"/>
    <property type="project" value="InterPro"/>
</dbReference>
<sequence length="435" mass="50596">MRILDNILFIEFAEMELCDVPRRTILSWDNIKDPSDKRKVLIRYDKLKDKYQQAIIKKFGDPYLYCHNQLIKQYLRVDIKAIDFFSSVYRVADGSALKPERQREYVTCANWLNLLIELDNNWSNCKKFLGMAAKPELYDAVIKIFEAEVIDLPKTYQTIKRKIADYKEESYYCLPSKKFGNTNSKKVKDEENHALLIEMLSHPAQYDDTFVSIKYNKVAEQVGFKTITPVTVGNYRHKNAVIINGYRKGKEVWYDEAGKVIHQNRPSAPLLLINSDDNELDLYFQQVKINKKGHSVAHHYYRPTLYVVIDAFNDLILGYAIGDTNTQDLVKAAYLNAANYVKQMTGGRYFWHQIKTDRWGIDPKKKNDFSQWFSAQAEFTPTQLKNSRGKVIEQSFRGHWSSKLGYSAEGDHVIPWQTEHVFSWRTSAANAVSAF</sequence>
<comment type="caution">
    <text evidence="1">The sequence shown here is derived from an EMBL/GenBank/DDBJ whole genome shotgun (WGS) entry which is preliminary data.</text>
</comment>
<evidence type="ECO:0000313" key="1">
    <source>
        <dbReference type="EMBL" id="MBB6127880.1"/>
    </source>
</evidence>